<evidence type="ECO:0000313" key="2">
    <source>
        <dbReference type="EMBL" id="QHU08978.1"/>
    </source>
</evidence>
<protein>
    <submittedName>
        <fullName evidence="2">Uncharacterized protein</fullName>
    </submittedName>
</protein>
<proteinExistence type="predicted"/>
<dbReference type="InterPro" id="IPR043871">
    <property type="entry name" value="DUF5831"/>
</dbReference>
<reference evidence="2" key="1">
    <citation type="journal article" date="2020" name="Nature">
        <title>Giant virus diversity and host interactions through global metagenomics.</title>
        <authorList>
            <person name="Schulz F."/>
            <person name="Roux S."/>
            <person name="Paez-Espino D."/>
            <person name="Jungbluth S."/>
            <person name="Walsh D.A."/>
            <person name="Denef V.J."/>
            <person name="McMahon K.D."/>
            <person name="Konstantinidis K.T."/>
            <person name="Eloe-Fadrosh E.A."/>
            <person name="Kyrpides N.C."/>
            <person name="Woyke T."/>
        </authorList>
    </citation>
    <scope>NUCLEOTIDE SEQUENCE</scope>
    <source>
        <strain evidence="2">GVMAG-S-1064190-84</strain>
    </source>
</reference>
<feature type="transmembrane region" description="Helical" evidence="1">
    <location>
        <begin position="12"/>
        <end position="27"/>
    </location>
</feature>
<name>A0A6C0JYL4_9ZZZZ</name>
<organism evidence="2">
    <name type="scientific">viral metagenome</name>
    <dbReference type="NCBI Taxonomy" id="1070528"/>
    <lineage>
        <taxon>unclassified sequences</taxon>
        <taxon>metagenomes</taxon>
        <taxon>organismal metagenomes</taxon>
    </lineage>
</organism>
<dbReference type="AlphaFoldDB" id="A0A6C0JYL4"/>
<dbReference type="EMBL" id="MN740700">
    <property type="protein sequence ID" value="QHU08978.1"/>
    <property type="molecule type" value="Genomic_DNA"/>
</dbReference>
<keyword evidence="1" id="KW-0812">Transmembrane</keyword>
<keyword evidence="1" id="KW-1133">Transmembrane helix</keyword>
<dbReference type="Pfam" id="PF19149">
    <property type="entry name" value="DUF5831"/>
    <property type="match status" value="1"/>
</dbReference>
<accession>A0A6C0JYL4</accession>
<keyword evidence="1" id="KW-0472">Membrane</keyword>
<sequence length="72" mass="7998">MELTETLRDPAGAAFVAALITMSYIYIKGQMNNEPNKELNAYLKPAVLNAIMVYFIVDNGISQKEVLSSEPF</sequence>
<evidence type="ECO:0000256" key="1">
    <source>
        <dbReference type="SAM" id="Phobius"/>
    </source>
</evidence>